<proteinExistence type="predicted"/>
<protein>
    <submittedName>
        <fullName evidence="1">Uncharacterized protein</fullName>
    </submittedName>
</protein>
<organism evidence="1 2">
    <name type="scientific">Entomophthora muscae</name>
    <dbReference type="NCBI Taxonomy" id="34485"/>
    <lineage>
        <taxon>Eukaryota</taxon>
        <taxon>Fungi</taxon>
        <taxon>Fungi incertae sedis</taxon>
        <taxon>Zoopagomycota</taxon>
        <taxon>Entomophthoromycotina</taxon>
        <taxon>Entomophthoromycetes</taxon>
        <taxon>Entomophthorales</taxon>
        <taxon>Entomophthoraceae</taxon>
        <taxon>Entomophthora</taxon>
    </lineage>
</organism>
<keyword evidence="2" id="KW-1185">Reference proteome</keyword>
<sequence length="147" mass="16448">MSEKTVTAASIEENVNSIEEKQPNEETQEDIPSEYTGQQEASVKDCQSIELFKYLDELVTRLDKTSSLNDETTNAEDLVALCQKISKELQSKTTDVLPHISALKGFQQKIVSLIKNNPKLVSKLNPKDQTTKVSSELSPELMSGLWF</sequence>
<dbReference type="EMBL" id="QTSX02002446">
    <property type="protein sequence ID" value="KAJ9075500.1"/>
    <property type="molecule type" value="Genomic_DNA"/>
</dbReference>
<comment type="caution">
    <text evidence="1">The sequence shown here is derived from an EMBL/GenBank/DDBJ whole genome shotgun (WGS) entry which is preliminary data.</text>
</comment>
<gene>
    <name evidence="1" type="ORF">DSO57_1035540</name>
</gene>
<dbReference type="Proteomes" id="UP001165960">
    <property type="component" value="Unassembled WGS sequence"/>
</dbReference>
<reference evidence="1" key="1">
    <citation type="submission" date="2022-04" db="EMBL/GenBank/DDBJ databases">
        <title>Genome of the entomopathogenic fungus Entomophthora muscae.</title>
        <authorList>
            <person name="Elya C."/>
            <person name="Lovett B.R."/>
            <person name="Lee E."/>
            <person name="Macias A.M."/>
            <person name="Hajek A.E."/>
            <person name="De Bivort B.L."/>
            <person name="Kasson M.T."/>
            <person name="De Fine Licht H.H."/>
            <person name="Stajich J.E."/>
        </authorList>
    </citation>
    <scope>NUCLEOTIDE SEQUENCE</scope>
    <source>
        <strain evidence="1">Berkeley</strain>
    </source>
</reference>
<accession>A0ACC2TLM8</accession>
<name>A0ACC2TLM8_9FUNG</name>
<evidence type="ECO:0000313" key="2">
    <source>
        <dbReference type="Proteomes" id="UP001165960"/>
    </source>
</evidence>
<evidence type="ECO:0000313" key="1">
    <source>
        <dbReference type="EMBL" id="KAJ9075500.1"/>
    </source>
</evidence>